<dbReference type="EMBL" id="CM046394">
    <property type="protein sequence ID" value="KAI8548421.1"/>
    <property type="molecule type" value="Genomic_DNA"/>
</dbReference>
<reference evidence="1" key="1">
    <citation type="submission" date="2022-02" db="EMBL/GenBank/DDBJ databases">
        <title>Plant Genome Project.</title>
        <authorList>
            <person name="Zhang R.-G."/>
        </authorList>
    </citation>
    <scope>NUCLEOTIDE SEQUENCE</scope>
    <source>
        <strain evidence="1">AT1</strain>
    </source>
</reference>
<organism evidence="1 2">
    <name type="scientific">Rhododendron molle</name>
    <name type="common">Chinese azalea</name>
    <name type="synonym">Azalea mollis</name>
    <dbReference type="NCBI Taxonomy" id="49168"/>
    <lineage>
        <taxon>Eukaryota</taxon>
        <taxon>Viridiplantae</taxon>
        <taxon>Streptophyta</taxon>
        <taxon>Embryophyta</taxon>
        <taxon>Tracheophyta</taxon>
        <taxon>Spermatophyta</taxon>
        <taxon>Magnoliopsida</taxon>
        <taxon>eudicotyledons</taxon>
        <taxon>Gunneridae</taxon>
        <taxon>Pentapetalae</taxon>
        <taxon>asterids</taxon>
        <taxon>Ericales</taxon>
        <taxon>Ericaceae</taxon>
        <taxon>Ericoideae</taxon>
        <taxon>Rhodoreae</taxon>
        <taxon>Rhododendron</taxon>
    </lineage>
</organism>
<dbReference type="Proteomes" id="UP001062846">
    <property type="component" value="Chromosome 7"/>
</dbReference>
<proteinExistence type="predicted"/>
<evidence type="ECO:0000313" key="2">
    <source>
        <dbReference type="Proteomes" id="UP001062846"/>
    </source>
</evidence>
<protein>
    <submittedName>
        <fullName evidence="1">Uncharacterized protein</fullName>
    </submittedName>
</protein>
<keyword evidence="2" id="KW-1185">Reference proteome</keyword>
<name>A0ACC0N6C8_RHOML</name>
<sequence length="75" mass="7951">MAIRHLLSLSRRSATRSLRSLSTASAVATATASKLLLSPPPPDAMTYDCLALSVKPHAPPQPRPPLLKTTPPTQP</sequence>
<comment type="caution">
    <text evidence="1">The sequence shown here is derived from an EMBL/GenBank/DDBJ whole genome shotgun (WGS) entry which is preliminary data.</text>
</comment>
<gene>
    <name evidence="1" type="ORF">RHMOL_Rhmol07G0272500</name>
</gene>
<accession>A0ACC0N6C8</accession>
<evidence type="ECO:0000313" key="1">
    <source>
        <dbReference type="EMBL" id="KAI8548421.1"/>
    </source>
</evidence>